<dbReference type="PANTHER" id="PTHR34382">
    <property type="entry name" value="PTS SYSTEM N,N'-DIACETYLCHITOBIOSE-SPECIFIC EIIA COMPONENT"/>
    <property type="match status" value="1"/>
</dbReference>
<evidence type="ECO:0000256" key="1">
    <source>
        <dbReference type="ARBA" id="ARBA00022448"/>
    </source>
</evidence>
<dbReference type="GO" id="GO:0046872">
    <property type="term" value="F:metal ion binding"/>
    <property type="evidence" value="ECO:0007669"/>
    <property type="project" value="UniProtKB-KW"/>
</dbReference>
<evidence type="ECO:0000256" key="6">
    <source>
        <dbReference type="PIRSR" id="PIRSR000699-2"/>
    </source>
</evidence>
<keyword evidence="6" id="KW-0460">Magnesium</keyword>
<dbReference type="Gene3D" id="1.20.58.80">
    <property type="entry name" value="Phosphotransferase system, lactose/cellobiose-type IIA subunit"/>
    <property type="match status" value="1"/>
</dbReference>
<dbReference type="InterPro" id="IPR003188">
    <property type="entry name" value="PTS_IIA_lac/cel"/>
</dbReference>
<evidence type="ECO:0000313" key="8">
    <source>
        <dbReference type="EMBL" id="GAQ25606.1"/>
    </source>
</evidence>
<dbReference type="OrthoDB" id="389577at2"/>
<dbReference type="RefSeq" id="WP_059033016.1">
    <property type="nucleotide sequence ID" value="NZ_DF977002.1"/>
</dbReference>
<dbReference type="EMBL" id="DF977002">
    <property type="protein sequence ID" value="GAQ25606.1"/>
    <property type="molecule type" value="Genomic_DNA"/>
</dbReference>
<keyword evidence="9" id="KW-1185">Reference proteome</keyword>
<dbReference type="SUPFAM" id="SSF46973">
    <property type="entry name" value="Enzyme IIa from lactose specific PTS, IIa-lac"/>
    <property type="match status" value="1"/>
</dbReference>
<reference evidence="8" key="1">
    <citation type="journal article" date="2016" name="Genome Announc.">
        <title>Draft Genome Sequence of the Syntrophic Lactate-Degrading Bacterium Tepidanaerobacter syntrophicus JLT.</title>
        <authorList>
            <person name="Matsuura N."/>
            <person name="Ohashi A."/>
            <person name="Tourlousse D.M."/>
            <person name="Sekiguchi Y."/>
        </authorList>
    </citation>
    <scope>NUCLEOTIDE SEQUENCE [LARGE SCALE GENOMIC DNA]</scope>
    <source>
        <strain evidence="8">JL</strain>
    </source>
</reference>
<protein>
    <submittedName>
        <fullName evidence="8">PTS system, lactose-specific IIA component</fullName>
    </submittedName>
</protein>
<accession>A0A0U9HGG5</accession>
<sequence>MTKEEVQLLAFKIIANAGEALDCFYNAVLLYKGSNEDEALKKLNRGKEILNEVHNLQTELIQAEANNEEVPYSLIMTHAQDHLNSAINWERMASLLLKN</sequence>
<dbReference type="PROSITE" id="PS51095">
    <property type="entry name" value="PTS_EIIA_TYPE_3"/>
    <property type="match status" value="1"/>
</dbReference>
<name>A0A0U9HGG5_9FIRM</name>
<keyword evidence="2" id="KW-0762">Sugar transport</keyword>
<dbReference type="PIRSF" id="PIRSF000699">
    <property type="entry name" value="PTS_IILac_III"/>
    <property type="match status" value="1"/>
</dbReference>
<keyword evidence="3" id="KW-0808">Transferase</keyword>
<dbReference type="InterPro" id="IPR036542">
    <property type="entry name" value="PTS_IIA_lac/cel_sf"/>
</dbReference>
<dbReference type="GO" id="GO:0016740">
    <property type="term" value="F:transferase activity"/>
    <property type="evidence" value="ECO:0007669"/>
    <property type="project" value="UniProtKB-KW"/>
</dbReference>
<gene>
    <name evidence="8" type="ORF">TSYNT_8135</name>
</gene>
<evidence type="ECO:0000256" key="5">
    <source>
        <dbReference type="PIRSR" id="PIRSR000699-1"/>
    </source>
</evidence>
<dbReference type="AlphaFoldDB" id="A0A0U9HGG5"/>
<comment type="cofactor">
    <cofactor evidence="6">
        <name>Mg(2+)</name>
        <dbReference type="ChEBI" id="CHEBI:18420"/>
    </cofactor>
    <text evidence="6">Binds 1 Mg(2+) ion per trimer.</text>
</comment>
<dbReference type="Proteomes" id="UP000062160">
    <property type="component" value="Unassembled WGS sequence"/>
</dbReference>
<evidence type="ECO:0000256" key="7">
    <source>
        <dbReference type="PROSITE-ProRule" id="PRU00418"/>
    </source>
</evidence>
<feature type="modified residue" description="Phosphohistidine; by HPr" evidence="7">
    <location>
        <position position="78"/>
    </location>
</feature>
<evidence type="ECO:0000313" key="9">
    <source>
        <dbReference type="Proteomes" id="UP000062160"/>
    </source>
</evidence>
<dbReference type="Pfam" id="PF02255">
    <property type="entry name" value="PTS_IIA"/>
    <property type="match status" value="1"/>
</dbReference>
<keyword evidence="4" id="KW-0598">Phosphotransferase system</keyword>
<organism evidence="8">
    <name type="scientific">Tepidanaerobacter syntrophicus</name>
    <dbReference type="NCBI Taxonomy" id="224999"/>
    <lineage>
        <taxon>Bacteria</taxon>
        <taxon>Bacillati</taxon>
        <taxon>Bacillota</taxon>
        <taxon>Clostridia</taxon>
        <taxon>Thermosediminibacterales</taxon>
        <taxon>Tepidanaerobacteraceae</taxon>
        <taxon>Tepidanaerobacter</taxon>
    </lineage>
</organism>
<feature type="active site" description="Tele-phosphohistidine intermediate" evidence="5">
    <location>
        <position position="78"/>
    </location>
</feature>
<proteinExistence type="predicted"/>
<feature type="binding site" evidence="6">
    <location>
        <position position="81"/>
    </location>
    <ligand>
        <name>Mg(2+)</name>
        <dbReference type="ChEBI" id="CHEBI:18420"/>
        <note>ligand shared between all trimeric partners</note>
    </ligand>
</feature>
<evidence type="ECO:0000256" key="4">
    <source>
        <dbReference type="ARBA" id="ARBA00022683"/>
    </source>
</evidence>
<keyword evidence="6" id="KW-0479">Metal-binding</keyword>
<evidence type="ECO:0000256" key="2">
    <source>
        <dbReference type="ARBA" id="ARBA00022597"/>
    </source>
</evidence>
<keyword evidence="1" id="KW-0813">Transport</keyword>
<dbReference type="GO" id="GO:0009401">
    <property type="term" value="P:phosphoenolpyruvate-dependent sugar phosphotransferase system"/>
    <property type="evidence" value="ECO:0007669"/>
    <property type="project" value="UniProtKB-KW"/>
</dbReference>
<dbReference type="PANTHER" id="PTHR34382:SF7">
    <property type="entry name" value="PTS SYSTEM N,N'-DIACETYLCHITOBIOSE-SPECIFIC EIIA COMPONENT"/>
    <property type="match status" value="1"/>
</dbReference>
<evidence type="ECO:0000256" key="3">
    <source>
        <dbReference type="ARBA" id="ARBA00022679"/>
    </source>
</evidence>
<dbReference type="STRING" id="224999.GCA_001485475_01636"/>